<evidence type="ECO:0000313" key="2">
    <source>
        <dbReference type="Proteomes" id="UP000254912"/>
    </source>
</evidence>
<gene>
    <name evidence="1" type="ORF">DFP99_1509</name>
</gene>
<proteinExistence type="predicted"/>
<sequence length="526" mass="61272">MYDKTNDWMLTKNARQLIELDDLMISGHQDEYSIEEIERVTGWSRYLATNNLGLLIDHIARYMPEQNQMIEWVEPQKVARVNRNHYPFPSYLRYTFFKQSAGAVYLYMIMTETFTTVEDFAHRMNLSTTKIRQVMHEVDEELAKSNIQVDQHYRLIGDEIQIRHWSHAILYQMLAGNEVFMASIKPQLSKADDLREMVARLFVSFNRTMTAAQKANIGYLMAILDLRYRGRHIADLSRQVDWTIDETKLSAKYLGYLSTIRETLNTAYPYLTFSQVETESMYILINVLLIVDDPKMHDFWADTPSEKHFESTLDFIQEAYTDFFGLIIARNQLAQMRELLFQPVMYYSLYGSAQNMYSWHSEVVSTEYPIVAQFTHAVLERRAEALNDDVNHLRDALYMEFFSTFIQVLNVRQLLAPVKILISFTGLSALKKYVMDRINGVGGVLVEFTDDYDADIDFVISDTSLGNPTAVETFVWHTIPNEDEWQRFIKHAVSRSVLKFNVTYGHTIQQEVPVCTMTDESPAEEA</sequence>
<dbReference type="Proteomes" id="UP000254912">
    <property type="component" value="Unassembled WGS sequence"/>
</dbReference>
<protein>
    <submittedName>
        <fullName evidence="1">Mga-like protein with HTH domain</fullName>
    </submittedName>
</protein>
<dbReference type="GeneID" id="94545563"/>
<dbReference type="RefSeq" id="WP_070229649.1">
    <property type="nucleotide sequence ID" value="NZ_BJYO01000006.1"/>
</dbReference>
<dbReference type="AlphaFoldDB" id="A0A288QSN0"/>
<dbReference type="KEGG" id="wso:WSWS_00354"/>
<reference evidence="1 2" key="1">
    <citation type="submission" date="2018-07" db="EMBL/GenBank/DDBJ databases">
        <title>Genomic Encyclopedia of Type Strains, Phase III (KMG-III): the genomes of soil and plant-associated and newly described type strains.</title>
        <authorList>
            <person name="Whitman W."/>
        </authorList>
    </citation>
    <scope>NUCLEOTIDE SEQUENCE [LARGE SCALE GENOMIC DNA]</scope>
    <source>
        <strain evidence="1 2">CECT 7031</strain>
    </source>
</reference>
<dbReference type="InterPro" id="IPR007737">
    <property type="entry name" value="Mga_HTH"/>
</dbReference>
<name>A0A288QSN0_9LACO</name>
<keyword evidence="2" id="KW-1185">Reference proteome</keyword>
<organism evidence="1 2">
    <name type="scientific">Weissella soli</name>
    <dbReference type="NCBI Taxonomy" id="155866"/>
    <lineage>
        <taxon>Bacteria</taxon>
        <taxon>Bacillati</taxon>
        <taxon>Bacillota</taxon>
        <taxon>Bacilli</taxon>
        <taxon>Lactobacillales</taxon>
        <taxon>Lactobacillaceae</taxon>
        <taxon>Weissella</taxon>
    </lineage>
</organism>
<evidence type="ECO:0000313" key="1">
    <source>
        <dbReference type="EMBL" id="RDL01602.1"/>
    </source>
</evidence>
<accession>A0A288QSN0</accession>
<dbReference type="Pfam" id="PF05043">
    <property type="entry name" value="Mga"/>
    <property type="match status" value="1"/>
</dbReference>
<comment type="caution">
    <text evidence="1">The sequence shown here is derived from an EMBL/GenBank/DDBJ whole genome shotgun (WGS) entry which is preliminary data.</text>
</comment>
<dbReference type="EMBL" id="QRAS01000004">
    <property type="protein sequence ID" value="RDL01602.1"/>
    <property type="molecule type" value="Genomic_DNA"/>
</dbReference>